<dbReference type="GO" id="GO:0008360">
    <property type="term" value="P:regulation of cell shape"/>
    <property type="evidence" value="ECO:0007669"/>
    <property type="project" value="UniProtKB-KW"/>
</dbReference>
<comment type="cofactor">
    <cofactor evidence="1 16">
        <name>FAD</name>
        <dbReference type="ChEBI" id="CHEBI:57692"/>
    </cofactor>
</comment>
<dbReference type="Gene3D" id="3.30.465.10">
    <property type="match status" value="1"/>
</dbReference>
<evidence type="ECO:0000256" key="7">
    <source>
        <dbReference type="ARBA" id="ARBA00022630"/>
    </source>
</evidence>
<evidence type="ECO:0000256" key="8">
    <source>
        <dbReference type="ARBA" id="ARBA00022827"/>
    </source>
</evidence>
<dbReference type="InterPro" id="IPR011601">
    <property type="entry name" value="MurB_C"/>
</dbReference>
<dbReference type="Proteomes" id="UP000002382">
    <property type="component" value="Chromosome"/>
</dbReference>
<reference evidence="18 19" key="1">
    <citation type="submission" date="2009-06" db="EMBL/GenBank/DDBJ databases">
        <title>Complete sequence of Thermotogales bacterium TBF 19.5.1.</title>
        <authorList>
            <consortium name="US DOE Joint Genome Institute"/>
            <person name="Lucas S."/>
            <person name="Copeland A."/>
            <person name="Lapidus A."/>
            <person name="Glavina del Rio T."/>
            <person name="Tice H."/>
            <person name="Bruce D."/>
            <person name="Goodwin L."/>
            <person name="Pitluck S."/>
            <person name="Chertkov O."/>
            <person name="Brettin T."/>
            <person name="Detter J.C."/>
            <person name="Han C."/>
            <person name="Schmutz J."/>
            <person name="Larimer F."/>
            <person name="Land M."/>
            <person name="Hauser L."/>
            <person name="Kyrpides N."/>
            <person name="Ovchinnikova G."/>
            <person name="Noll K."/>
        </authorList>
    </citation>
    <scope>NUCLEOTIDE SEQUENCE [LARGE SCALE GENOMIC DNA]</scope>
    <source>
        <strain evidence="19">ATCC BAA-1733 / DSM 21960 / TBF 19.5.1</strain>
    </source>
</reference>
<keyword evidence="5 16" id="KW-0963">Cytoplasm</keyword>
<keyword evidence="7 16" id="KW-0285">Flavoprotein</keyword>
<dbReference type="NCBIfam" id="NF010480">
    <property type="entry name" value="PRK13905.1"/>
    <property type="match status" value="1"/>
</dbReference>
<comment type="function">
    <text evidence="2 16">Cell wall formation.</text>
</comment>
<feature type="domain" description="FAD-binding PCMH-type" evidence="17">
    <location>
        <begin position="32"/>
        <end position="195"/>
    </location>
</feature>
<dbReference type="GO" id="GO:0071555">
    <property type="term" value="P:cell wall organization"/>
    <property type="evidence" value="ECO:0007669"/>
    <property type="project" value="UniProtKB-KW"/>
</dbReference>
<evidence type="ECO:0000256" key="12">
    <source>
        <dbReference type="ARBA" id="ARBA00023002"/>
    </source>
</evidence>
<dbReference type="Pfam" id="PF02873">
    <property type="entry name" value="MurB_C"/>
    <property type="match status" value="1"/>
</dbReference>
<dbReference type="InterPro" id="IPR006094">
    <property type="entry name" value="Oxid_FAD_bind_N"/>
</dbReference>
<dbReference type="HAMAP" id="MF_00037">
    <property type="entry name" value="MurB"/>
    <property type="match status" value="1"/>
</dbReference>
<feature type="active site" evidence="16">
    <location>
        <position position="295"/>
    </location>
</feature>
<comment type="pathway">
    <text evidence="4 16">Cell wall biogenesis; peptidoglycan biosynthesis.</text>
</comment>
<evidence type="ECO:0000313" key="19">
    <source>
        <dbReference type="Proteomes" id="UP000002382"/>
    </source>
</evidence>
<evidence type="ECO:0000256" key="2">
    <source>
        <dbReference type="ARBA" id="ARBA00003921"/>
    </source>
</evidence>
<dbReference type="Gene3D" id="3.30.43.10">
    <property type="entry name" value="Uridine Diphospho-n-acetylenolpyruvylglucosamine Reductase, domain 2"/>
    <property type="match status" value="1"/>
</dbReference>
<evidence type="ECO:0000256" key="3">
    <source>
        <dbReference type="ARBA" id="ARBA00004496"/>
    </source>
</evidence>
<dbReference type="EC" id="1.3.1.98" evidence="16"/>
<dbReference type="HOGENOM" id="CLU_035304_1_1_0"/>
<dbReference type="KEGG" id="kol:Kole_0261"/>
<dbReference type="STRING" id="521045.Kole_0261"/>
<evidence type="ECO:0000259" key="17">
    <source>
        <dbReference type="PROSITE" id="PS51387"/>
    </source>
</evidence>
<keyword evidence="10 16" id="KW-0133">Cell shape</keyword>
<organism evidence="18 19">
    <name type="scientific">Kosmotoga olearia (strain ATCC BAA-1733 / DSM 21960 / TBF 19.5.1)</name>
    <dbReference type="NCBI Taxonomy" id="521045"/>
    <lineage>
        <taxon>Bacteria</taxon>
        <taxon>Thermotogati</taxon>
        <taxon>Thermotogota</taxon>
        <taxon>Thermotogae</taxon>
        <taxon>Kosmotogales</taxon>
        <taxon>Kosmotogaceae</taxon>
        <taxon>Kosmotoga</taxon>
    </lineage>
</organism>
<reference evidence="18 19" key="2">
    <citation type="journal article" date="2011" name="J. Bacteriol.">
        <title>Genome Sequence of Kosmotoga olearia Strain TBF 19.5.1, a Thermophilic Bacterium with a Wide Growth Temperature Range, Isolated from the Troll B Oil Platform in the North Sea.</title>
        <authorList>
            <person name="Swithers K.S."/>
            <person name="Dipippo J.L."/>
            <person name="Bruce D.C."/>
            <person name="Detter C."/>
            <person name="Tapia R."/>
            <person name="Han S."/>
            <person name="Goodwin L.A."/>
            <person name="Han J."/>
            <person name="Woyke T."/>
            <person name="Pitluck S."/>
            <person name="Pennacchio L."/>
            <person name="Nolan M."/>
            <person name="Mikhailova N."/>
            <person name="Land M.L."/>
            <person name="Nesbo C.L."/>
            <person name="Gogarten J.P."/>
            <person name="Noll K.M."/>
        </authorList>
    </citation>
    <scope>NUCLEOTIDE SEQUENCE [LARGE SCALE GENOMIC DNA]</scope>
    <source>
        <strain evidence="19">ATCC BAA-1733 / DSM 21960 / TBF 19.5.1</strain>
    </source>
</reference>
<keyword evidence="19" id="KW-1185">Reference proteome</keyword>
<dbReference type="SUPFAM" id="SSF56194">
    <property type="entry name" value="Uridine diphospho-N-Acetylenolpyruvylglucosamine reductase, MurB, C-terminal domain"/>
    <property type="match status" value="1"/>
</dbReference>
<keyword evidence="8 16" id="KW-0274">FAD</keyword>
<keyword evidence="9 16" id="KW-0521">NADP</keyword>
<dbReference type="SUPFAM" id="SSF56176">
    <property type="entry name" value="FAD-binding/transporter-associated domain-like"/>
    <property type="match status" value="1"/>
</dbReference>
<dbReference type="UniPathway" id="UPA00219"/>
<dbReference type="eggNOG" id="COG0812">
    <property type="taxonomic scope" value="Bacteria"/>
</dbReference>
<dbReference type="PANTHER" id="PTHR21071">
    <property type="entry name" value="UDP-N-ACETYLENOLPYRUVOYLGLUCOSAMINE REDUCTASE"/>
    <property type="match status" value="1"/>
</dbReference>
<accession>C5CD42</accession>
<dbReference type="AlphaFoldDB" id="C5CD42"/>
<dbReference type="GO" id="GO:0005829">
    <property type="term" value="C:cytosol"/>
    <property type="evidence" value="ECO:0007669"/>
    <property type="project" value="TreeGrafter"/>
</dbReference>
<sequence>MSLNNKLFRKLYLSGCEIKLDESLANYTTIRIGGRVDAVVFPMTIQAFSKCLEVLKAHSVPFKILGGGSNVVPPKSFNGIAVHTRYLANVRISGNKITAECGVPLRRVLDIAAEGGLSGLEFASGIPGTLGGALYMNAGAFGGEMSQVVESVSVLDDNLKPKKLSVEEIGYGYRQSLFKKNGLTILSATLSLHEGKPEKIREKMQEILSKRLEKQPIHLPSAGSVFLRPKPDFYVGSTIDKLGLKGLRVGGVEVSRKHAGFIVNVGGGTQRDLVELIEKIKARVYEKTGVILQTEIDIW</sequence>
<dbReference type="GO" id="GO:0071949">
    <property type="term" value="F:FAD binding"/>
    <property type="evidence" value="ECO:0007669"/>
    <property type="project" value="InterPro"/>
</dbReference>
<dbReference type="InterPro" id="IPR003170">
    <property type="entry name" value="MurB"/>
</dbReference>
<dbReference type="Pfam" id="PF01565">
    <property type="entry name" value="FAD_binding_4"/>
    <property type="match status" value="1"/>
</dbReference>
<evidence type="ECO:0000256" key="15">
    <source>
        <dbReference type="ARBA" id="ARBA00048914"/>
    </source>
</evidence>
<evidence type="ECO:0000256" key="6">
    <source>
        <dbReference type="ARBA" id="ARBA00022618"/>
    </source>
</evidence>
<protein>
    <recommendedName>
        <fullName evidence="16">UDP-N-acetylenolpyruvoylglucosamine reductase</fullName>
        <ecNumber evidence="16">1.3.1.98</ecNumber>
    </recommendedName>
    <alternativeName>
        <fullName evidence="16">UDP-N-acetylmuramate dehydrogenase</fullName>
    </alternativeName>
</protein>
<keyword evidence="13 16" id="KW-0131">Cell cycle</keyword>
<keyword evidence="12 16" id="KW-0560">Oxidoreductase</keyword>
<evidence type="ECO:0000313" key="18">
    <source>
        <dbReference type="EMBL" id="ACR78986.1"/>
    </source>
</evidence>
<dbReference type="RefSeq" id="WP_012744773.1">
    <property type="nucleotide sequence ID" value="NC_012785.1"/>
</dbReference>
<evidence type="ECO:0000256" key="5">
    <source>
        <dbReference type="ARBA" id="ARBA00022490"/>
    </source>
</evidence>
<evidence type="ECO:0000256" key="10">
    <source>
        <dbReference type="ARBA" id="ARBA00022960"/>
    </source>
</evidence>
<evidence type="ECO:0000256" key="9">
    <source>
        <dbReference type="ARBA" id="ARBA00022857"/>
    </source>
</evidence>
<feature type="active site" evidence="16">
    <location>
        <position position="174"/>
    </location>
</feature>
<dbReference type="InterPro" id="IPR016167">
    <property type="entry name" value="FAD-bd_PCMH_sub1"/>
</dbReference>
<name>C5CD42_KOSOT</name>
<comment type="catalytic activity">
    <reaction evidence="15 16">
        <text>UDP-N-acetyl-alpha-D-muramate + NADP(+) = UDP-N-acetyl-3-O-(1-carboxyvinyl)-alpha-D-glucosamine + NADPH + H(+)</text>
        <dbReference type="Rhea" id="RHEA:12248"/>
        <dbReference type="ChEBI" id="CHEBI:15378"/>
        <dbReference type="ChEBI" id="CHEBI:57783"/>
        <dbReference type="ChEBI" id="CHEBI:58349"/>
        <dbReference type="ChEBI" id="CHEBI:68483"/>
        <dbReference type="ChEBI" id="CHEBI:70757"/>
        <dbReference type="EC" id="1.3.1.98"/>
    </reaction>
</comment>
<gene>
    <name evidence="16" type="primary">murB</name>
    <name evidence="18" type="ordered locus">Kole_0261</name>
</gene>
<dbReference type="PROSITE" id="PS51387">
    <property type="entry name" value="FAD_PCMH"/>
    <property type="match status" value="1"/>
</dbReference>
<dbReference type="GO" id="GO:0008762">
    <property type="term" value="F:UDP-N-acetylmuramate dehydrogenase activity"/>
    <property type="evidence" value="ECO:0007669"/>
    <property type="project" value="UniProtKB-UniRule"/>
</dbReference>
<evidence type="ECO:0000256" key="16">
    <source>
        <dbReference type="HAMAP-Rule" id="MF_00037"/>
    </source>
</evidence>
<evidence type="ECO:0000256" key="13">
    <source>
        <dbReference type="ARBA" id="ARBA00023306"/>
    </source>
</evidence>
<dbReference type="GO" id="GO:0051301">
    <property type="term" value="P:cell division"/>
    <property type="evidence" value="ECO:0007669"/>
    <property type="project" value="UniProtKB-KW"/>
</dbReference>
<dbReference type="InterPro" id="IPR036635">
    <property type="entry name" value="MurB_C_sf"/>
</dbReference>
<dbReference type="InterPro" id="IPR016166">
    <property type="entry name" value="FAD-bd_PCMH"/>
</dbReference>
<evidence type="ECO:0000256" key="4">
    <source>
        <dbReference type="ARBA" id="ARBA00004752"/>
    </source>
</evidence>
<comment type="similarity">
    <text evidence="16">Belongs to the MurB family.</text>
</comment>
<dbReference type="PANTHER" id="PTHR21071:SF4">
    <property type="entry name" value="UDP-N-ACETYLENOLPYRUVOYLGLUCOSAMINE REDUCTASE"/>
    <property type="match status" value="1"/>
</dbReference>
<dbReference type="NCBIfam" id="TIGR00179">
    <property type="entry name" value="murB"/>
    <property type="match status" value="1"/>
</dbReference>
<dbReference type="InterPro" id="IPR036318">
    <property type="entry name" value="FAD-bd_PCMH-like_sf"/>
</dbReference>
<dbReference type="InterPro" id="IPR016169">
    <property type="entry name" value="FAD-bd_PCMH_sub2"/>
</dbReference>
<evidence type="ECO:0000256" key="1">
    <source>
        <dbReference type="ARBA" id="ARBA00001974"/>
    </source>
</evidence>
<evidence type="ECO:0000256" key="14">
    <source>
        <dbReference type="ARBA" id="ARBA00023316"/>
    </source>
</evidence>
<keyword evidence="6 16" id="KW-0132">Cell division</keyword>
<comment type="subcellular location">
    <subcellularLocation>
        <location evidence="3 16">Cytoplasm</location>
    </subcellularLocation>
</comment>
<proteinExistence type="inferred from homology"/>
<keyword evidence="11 16" id="KW-0573">Peptidoglycan synthesis</keyword>
<keyword evidence="14 16" id="KW-0961">Cell wall biogenesis/degradation</keyword>
<evidence type="ECO:0000256" key="11">
    <source>
        <dbReference type="ARBA" id="ARBA00022984"/>
    </source>
</evidence>
<dbReference type="GO" id="GO:0009252">
    <property type="term" value="P:peptidoglycan biosynthetic process"/>
    <property type="evidence" value="ECO:0007669"/>
    <property type="project" value="UniProtKB-UniRule"/>
</dbReference>
<dbReference type="Gene3D" id="3.90.78.10">
    <property type="entry name" value="UDP-N-acetylenolpyruvoylglucosamine reductase, C-terminal domain"/>
    <property type="match status" value="1"/>
</dbReference>
<dbReference type="EMBL" id="CP001634">
    <property type="protein sequence ID" value="ACR78986.1"/>
    <property type="molecule type" value="Genomic_DNA"/>
</dbReference>
<feature type="active site" description="Proton donor" evidence="16">
    <location>
        <position position="224"/>
    </location>
</feature>